<reference evidence="4 5" key="1">
    <citation type="submission" date="2019-06" db="EMBL/GenBank/DDBJ databases">
        <title>A complete genome sequence for Luteibacter pinisoli MAH-14.</title>
        <authorList>
            <person name="Baltrus D.A."/>
        </authorList>
    </citation>
    <scope>NUCLEOTIDE SEQUENCE [LARGE SCALE GENOMIC DNA]</scope>
    <source>
        <strain evidence="4 5">MAH-14</strain>
    </source>
</reference>
<accession>A0A4Y5Z7N1</accession>
<dbReference type="PANTHER" id="PTHR13847:SF289">
    <property type="entry name" value="GLYCINE OXIDASE"/>
    <property type="match status" value="1"/>
</dbReference>
<gene>
    <name evidence="4" type="ORF">FIV34_14525</name>
</gene>
<name>A0A4Y5Z7N1_9GAMM</name>
<dbReference type="GO" id="GO:0016491">
    <property type="term" value="F:oxidoreductase activity"/>
    <property type="evidence" value="ECO:0007669"/>
    <property type="project" value="UniProtKB-KW"/>
</dbReference>
<dbReference type="Gene3D" id="3.30.9.10">
    <property type="entry name" value="D-Amino Acid Oxidase, subunit A, domain 2"/>
    <property type="match status" value="1"/>
</dbReference>
<dbReference type="EMBL" id="CP041046">
    <property type="protein sequence ID" value="QDE40335.1"/>
    <property type="molecule type" value="Genomic_DNA"/>
</dbReference>
<evidence type="ECO:0000259" key="3">
    <source>
        <dbReference type="Pfam" id="PF01266"/>
    </source>
</evidence>
<dbReference type="PANTHER" id="PTHR13847">
    <property type="entry name" value="SARCOSINE DEHYDROGENASE-RELATED"/>
    <property type="match status" value="1"/>
</dbReference>
<proteinExistence type="predicted"/>
<dbReference type="KEGG" id="lpy:FIV34_14525"/>
<organism evidence="4 5">
    <name type="scientific">Luteibacter pinisoli</name>
    <dbReference type="NCBI Taxonomy" id="2589080"/>
    <lineage>
        <taxon>Bacteria</taxon>
        <taxon>Pseudomonadati</taxon>
        <taxon>Pseudomonadota</taxon>
        <taxon>Gammaproteobacteria</taxon>
        <taxon>Lysobacterales</taxon>
        <taxon>Rhodanobacteraceae</taxon>
        <taxon>Luteibacter</taxon>
    </lineage>
</organism>
<dbReference type="PRINTS" id="PR00420">
    <property type="entry name" value="RNGMNOXGNASE"/>
</dbReference>
<keyword evidence="1" id="KW-0560">Oxidoreductase</keyword>
<feature type="compositionally biased region" description="Polar residues" evidence="2">
    <location>
        <begin position="38"/>
        <end position="53"/>
    </location>
</feature>
<protein>
    <submittedName>
        <fullName evidence="4">FAD-dependent oxidoreductase</fullName>
    </submittedName>
</protein>
<dbReference type="AlphaFoldDB" id="A0A4Y5Z7N1"/>
<evidence type="ECO:0000313" key="5">
    <source>
        <dbReference type="Proteomes" id="UP000316093"/>
    </source>
</evidence>
<dbReference type="InterPro" id="IPR006076">
    <property type="entry name" value="FAD-dep_OxRdtase"/>
</dbReference>
<dbReference type="InterPro" id="IPR036188">
    <property type="entry name" value="FAD/NAD-bd_sf"/>
</dbReference>
<dbReference type="Pfam" id="PF01266">
    <property type="entry name" value="DAO"/>
    <property type="match status" value="1"/>
</dbReference>
<dbReference type="Gene3D" id="3.50.50.60">
    <property type="entry name" value="FAD/NAD(P)-binding domain"/>
    <property type="match status" value="2"/>
</dbReference>
<dbReference type="OrthoDB" id="9805337at2"/>
<feature type="region of interest" description="Disordered" evidence="2">
    <location>
        <begin position="37"/>
        <end position="56"/>
    </location>
</feature>
<dbReference type="SUPFAM" id="SSF54373">
    <property type="entry name" value="FAD-linked reductases, C-terminal domain"/>
    <property type="match status" value="1"/>
</dbReference>
<evidence type="ECO:0000313" key="4">
    <source>
        <dbReference type="EMBL" id="QDE40335.1"/>
    </source>
</evidence>
<feature type="domain" description="FAD dependent oxidoreductase" evidence="3">
    <location>
        <begin position="7"/>
        <end position="399"/>
    </location>
</feature>
<evidence type="ECO:0000256" key="1">
    <source>
        <dbReference type="ARBA" id="ARBA00023002"/>
    </source>
</evidence>
<dbReference type="PROSITE" id="PS51257">
    <property type="entry name" value="PROKAR_LIPOPROTEIN"/>
    <property type="match status" value="1"/>
</dbReference>
<dbReference type="SUPFAM" id="SSF51905">
    <property type="entry name" value="FAD/NAD(P)-binding domain"/>
    <property type="match status" value="1"/>
</dbReference>
<dbReference type="GO" id="GO:0005737">
    <property type="term" value="C:cytoplasm"/>
    <property type="evidence" value="ECO:0007669"/>
    <property type="project" value="TreeGrafter"/>
</dbReference>
<keyword evidence="5" id="KW-1185">Reference proteome</keyword>
<dbReference type="RefSeq" id="WP_139983938.1">
    <property type="nucleotide sequence ID" value="NZ_CP041046.1"/>
</dbReference>
<dbReference type="Proteomes" id="UP000316093">
    <property type="component" value="Chromosome"/>
</dbReference>
<evidence type="ECO:0000256" key="2">
    <source>
        <dbReference type="SAM" id="MobiDB-lite"/>
    </source>
</evidence>
<sequence>MERSRSDVLIMGGGVIGLSCALYLLKAGASVRVLEQDTPGSGSSHGNCGTITPSHAGPLTMPGMVGTALRSMLRKDAPLYVNPRPDPERARWLLGFARHCTWRDYQLAGEARGAILARSRSLIGELVASDELDCEFEDVGELYVYRDERTLQRDRPHVELLHRLGMEVRVLLGDDVLALEPALREGVVGGLLHPGDARLRPDRYVAELARRVRELGGAIETGARVDSFVTDGARITHVRTTGGVFSGERVVMALGAWSPLVSKLLDIRLPMQPGKGYSLTWTQPPVNAPTHSLVLREAAVCVTPWTSGYRLGSTMEFSGFAEGLNDVRLQALRRGAAAYLHEPEGQGEVTPWWGWRPMSVDELPIIGPSARWSNLVYATAHGMLGISMSAATGELVASLLAGPAPTLDAAPYTPARFAL</sequence>